<gene>
    <name evidence="1" type="ORF">LCGC14_1781030</name>
</gene>
<protein>
    <recommendedName>
        <fullName evidence="2">DUF3631 domain-containing protein</fullName>
    </recommendedName>
</protein>
<sequence length="395" mass="44375">QLKQGAGEPVLVPPRGSSITWHLPDAVLIETVYKSLKDNNTAASSLFARVKKDLEKHATLPTDDYYSLLTAWAFATYRQDWFGYFPIVFLFGVAERGKNRIGDTLAYVSYRGFTTETVNEAPLFWWADYFQPTLFVDVVNINKKASAKGSLDVLCGRFERGKKVIRVNPDKTSFAALRSHDVFGPTIIATNELPEERLSTRGLLVVMPESQRYSPPPRGDELVNQRAMLTAWRRWTMTTGQTLDPSIPGLRSGRWQDITQGLRQITTLVAPDELASVDRGLEHLYHERQGQKSRTVDAELIQALRILLEGQGPLGWADRLPSDSILTAFQARVGWDKVSTKHVGDRMRGLGFESVMVGGGKKRGWLCPQAKIEELEAKYGLDEKTEETNETEQTS</sequence>
<name>A0A0F9GVK1_9ZZZZ</name>
<comment type="caution">
    <text evidence="1">The sequence shown here is derived from an EMBL/GenBank/DDBJ whole genome shotgun (WGS) entry which is preliminary data.</text>
</comment>
<evidence type="ECO:0000313" key="1">
    <source>
        <dbReference type="EMBL" id="KKM02774.1"/>
    </source>
</evidence>
<dbReference type="AlphaFoldDB" id="A0A0F9GVK1"/>
<evidence type="ECO:0008006" key="2">
    <source>
        <dbReference type="Google" id="ProtNLM"/>
    </source>
</evidence>
<reference evidence="1" key="1">
    <citation type="journal article" date="2015" name="Nature">
        <title>Complex archaea that bridge the gap between prokaryotes and eukaryotes.</title>
        <authorList>
            <person name="Spang A."/>
            <person name="Saw J.H."/>
            <person name="Jorgensen S.L."/>
            <person name="Zaremba-Niedzwiedzka K."/>
            <person name="Martijn J."/>
            <person name="Lind A.E."/>
            <person name="van Eijk R."/>
            <person name="Schleper C."/>
            <person name="Guy L."/>
            <person name="Ettema T.J."/>
        </authorList>
    </citation>
    <scope>NUCLEOTIDE SEQUENCE</scope>
</reference>
<feature type="non-terminal residue" evidence="1">
    <location>
        <position position="1"/>
    </location>
</feature>
<proteinExistence type="predicted"/>
<dbReference type="EMBL" id="LAZR01016842">
    <property type="protein sequence ID" value="KKM02774.1"/>
    <property type="molecule type" value="Genomic_DNA"/>
</dbReference>
<organism evidence="1">
    <name type="scientific">marine sediment metagenome</name>
    <dbReference type="NCBI Taxonomy" id="412755"/>
    <lineage>
        <taxon>unclassified sequences</taxon>
        <taxon>metagenomes</taxon>
        <taxon>ecological metagenomes</taxon>
    </lineage>
</organism>
<accession>A0A0F9GVK1</accession>